<organism evidence="2 3">
    <name type="scientific">Dickeya zeae</name>
    <dbReference type="NCBI Taxonomy" id="204042"/>
    <lineage>
        <taxon>Bacteria</taxon>
        <taxon>Pseudomonadati</taxon>
        <taxon>Pseudomonadota</taxon>
        <taxon>Gammaproteobacteria</taxon>
        <taxon>Enterobacterales</taxon>
        <taxon>Pectobacteriaceae</taxon>
        <taxon>Dickeya</taxon>
    </lineage>
</organism>
<sequence>MKTSATNKKVREIIGMVRKGSLIPRPEFQRRLVWSREDKNHFIDSVLRDFPFPEIYICDGEVDLDTGEGNQLLVDGLQRVSTLVQYFEGDINLKLTTVPPYEILPKEDKEKFLQYDIAVRDLGAISKDQVIETFKRLNATSYSLTDIEINNAIFAGKLKQYAEGFAFAPIFTENNVFSANDFKRMNDLRFSLGIIITMLNGYSHRDDMFEDMLERYNDDFPLEKEIDSRAHKVIEFIEECNFSKKSRIWKKADLLTFFCELDIALNQESKNLDPSIVIDSVENFFSISQDAVLTEKNIYSIYYKAAVQASNDRVNRVRRGIIIQGILEGLEPEIIFSNLVSEGYA</sequence>
<dbReference type="RefSeq" id="WP_168362491.1">
    <property type="nucleotide sequence ID" value="NZ_CP033622.1"/>
</dbReference>
<proteinExistence type="predicted"/>
<dbReference type="Proteomes" id="UP000500801">
    <property type="component" value="Chromosome"/>
</dbReference>
<reference evidence="2 3" key="1">
    <citation type="submission" date="2018-11" db="EMBL/GenBank/DDBJ databases">
        <title>Complete genome sequence of Dickeya zeae strain CE1 infecting Canna edulis Ker-Gawl. in China.</title>
        <authorList>
            <person name="Zhang J."/>
            <person name="Lin B."/>
            <person name="Shen H."/>
            <person name="Jiang S."/>
            <person name="Pu X."/>
            <person name="Sun D."/>
        </authorList>
    </citation>
    <scope>NUCLEOTIDE SEQUENCE [LARGE SCALE GENOMIC DNA]</scope>
    <source>
        <strain evidence="2 3">CE1</strain>
    </source>
</reference>
<dbReference type="Pfam" id="PF03235">
    <property type="entry name" value="GmrSD_N"/>
    <property type="match status" value="1"/>
</dbReference>
<dbReference type="PANTHER" id="PTHR39639">
    <property type="entry name" value="CHROMOSOME 16, WHOLE GENOME SHOTGUN SEQUENCE"/>
    <property type="match status" value="1"/>
</dbReference>
<protein>
    <submittedName>
        <fullName evidence="2">DUF262 domain-containing protein</fullName>
    </submittedName>
</protein>
<dbReference type="EMBL" id="CP033622">
    <property type="protein sequence ID" value="QIZ51179.1"/>
    <property type="molecule type" value="Genomic_DNA"/>
</dbReference>
<name>A0AAE6YZA8_9GAMM</name>
<dbReference type="PANTHER" id="PTHR39639:SF1">
    <property type="entry name" value="DUF262 DOMAIN-CONTAINING PROTEIN"/>
    <property type="match status" value="1"/>
</dbReference>
<evidence type="ECO:0000313" key="3">
    <source>
        <dbReference type="Proteomes" id="UP000500801"/>
    </source>
</evidence>
<gene>
    <name evidence="2" type="ORF">DWG24_10585</name>
</gene>
<accession>A0AAE6YZA8</accession>
<evidence type="ECO:0000259" key="1">
    <source>
        <dbReference type="Pfam" id="PF03235"/>
    </source>
</evidence>
<dbReference type="InterPro" id="IPR004919">
    <property type="entry name" value="GmrSD_N"/>
</dbReference>
<feature type="domain" description="GmrSD restriction endonucleases N-terminal" evidence="1">
    <location>
        <begin position="13"/>
        <end position="154"/>
    </location>
</feature>
<evidence type="ECO:0000313" key="2">
    <source>
        <dbReference type="EMBL" id="QIZ51179.1"/>
    </source>
</evidence>
<dbReference type="AlphaFoldDB" id="A0AAE6YZA8"/>